<organism evidence="3 4">
    <name type="scientific">Hyphococcus lacteus</name>
    <dbReference type="NCBI Taxonomy" id="3143536"/>
    <lineage>
        <taxon>Bacteria</taxon>
        <taxon>Pseudomonadati</taxon>
        <taxon>Pseudomonadota</taxon>
        <taxon>Alphaproteobacteria</taxon>
        <taxon>Parvularculales</taxon>
        <taxon>Parvularculaceae</taxon>
        <taxon>Hyphococcus</taxon>
    </lineage>
</organism>
<keyword evidence="1" id="KW-1133">Transmembrane helix</keyword>
<dbReference type="EMBL" id="JBEHZE010000001">
    <property type="protein sequence ID" value="MEX6633462.1"/>
    <property type="molecule type" value="Genomic_DNA"/>
</dbReference>
<dbReference type="Proteomes" id="UP001560685">
    <property type="component" value="Unassembled WGS sequence"/>
</dbReference>
<keyword evidence="4" id="KW-1185">Reference proteome</keyword>
<dbReference type="InterPro" id="IPR019088">
    <property type="entry name" value="CHP02186-rel_TM"/>
</dbReference>
<evidence type="ECO:0000256" key="2">
    <source>
        <dbReference type="SAM" id="SignalP"/>
    </source>
</evidence>
<sequence length="251" mass="27376">MRALVVILAVIALSPAKAANIELGLADDRVEVDTGFAGAKLTLFGAITGIDDPAGNVDIVSVIRGPDARFQIREIEKANLIWVPGKTHLVEGAPGLYLTNSTKPVTDIAPLPLQDQYRLGADFLDIEIHTQSDHKDEIDKTVLYREAFLTEAKALGLYEARIDGIAFSKGALFTINARLPANTPVGEYTVSVYLFRNGELLSSDQAELGVNRVGLERRIYDFAFERPISYGIFCVIISLLAGWLASVAFRK</sequence>
<feature type="signal peptide" evidence="2">
    <location>
        <begin position="1"/>
        <end position="18"/>
    </location>
</feature>
<proteinExistence type="predicted"/>
<evidence type="ECO:0000313" key="4">
    <source>
        <dbReference type="Proteomes" id="UP001560685"/>
    </source>
</evidence>
<dbReference type="Pfam" id="PF09608">
    <property type="entry name" value="Alph_Pro_TM"/>
    <property type="match status" value="1"/>
</dbReference>
<evidence type="ECO:0000256" key="1">
    <source>
        <dbReference type="SAM" id="Phobius"/>
    </source>
</evidence>
<comment type="caution">
    <text evidence="3">The sequence shown here is derived from an EMBL/GenBank/DDBJ whole genome shotgun (WGS) entry which is preliminary data.</text>
</comment>
<protein>
    <submittedName>
        <fullName evidence="3">TIGR02186 family protein</fullName>
    </submittedName>
</protein>
<keyword evidence="1" id="KW-0472">Membrane</keyword>
<reference evidence="3 4" key="1">
    <citation type="submission" date="2024-05" db="EMBL/GenBank/DDBJ databases">
        <title>Three bacterial strains, DH-69, EH-24, and ECK-19 isolated from coastal sediments.</title>
        <authorList>
            <person name="Ye Y.-Q."/>
            <person name="Du Z.-J."/>
        </authorList>
    </citation>
    <scope>NUCLEOTIDE SEQUENCE [LARGE SCALE GENOMIC DNA]</scope>
    <source>
        <strain evidence="3 4">ECK-19</strain>
    </source>
</reference>
<gene>
    <name evidence="3" type="ORF">ABFZ84_07855</name>
</gene>
<keyword evidence="2" id="KW-0732">Signal</keyword>
<feature type="chain" id="PRO_5045927512" evidence="2">
    <location>
        <begin position="19"/>
        <end position="251"/>
    </location>
</feature>
<accession>A0ABV3Z5I3</accession>
<dbReference type="RefSeq" id="WP_369313424.1">
    <property type="nucleotide sequence ID" value="NZ_JBEHZE010000001.1"/>
</dbReference>
<evidence type="ECO:0000313" key="3">
    <source>
        <dbReference type="EMBL" id="MEX6633462.1"/>
    </source>
</evidence>
<keyword evidence="1" id="KW-0812">Transmembrane</keyword>
<name>A0ABV3Z5I3_9PROT</name>
<feature type="transmembrane region" description="Helical" evidence="1">
    <location>
        <begin position="228"/>
        <end position="249"/>
    </location>
</feature>